<comment type="caution">
    <text evidence="1">The sequence shown here is derived from an EMBL/GenBank/DDBJ whole genome shotgun (WGS) entry which is preliminary data.</text>
</comment>
<evidence type="ECO:0000313" key="2">
    <source>
        <dbReference type="Proteomes" id="UP000676386"/>
    </source>
</evidence>
<organism evidence="1 2">
    <name type="scientific">Chitinophaga hostae</name>
    <dbReference type="NCBI Taxonomy" id="2831022"/>
    <lineage>
        <taxon>Bacteria</taxon>
        <taxon>Pseudomonadati</taxon>
        <taxon>Bacteroidota</taxon>
        <taxon>Chitinophagia</taxon>
        <taxon>Chitinophagales</taxon>
        <taxon>Chitinophagaceae</taxon>
        <taxon>Chitinophaga</taxon>
    </lineage>
</organism>
<dbReference type="Proteomes" id="UP000676386">
    <property type="component" value="Unassembled WGS sequence"/>
</dbReference>
<evidence type="ECO:0008006" key="3">
    <source>
        <dbReference type="Google" id="ProtNLM"/>
    </source>
</evidence>
<accession>A0ABS5JAM2</accession>
<reference evidence="1 2" key="1">
    <citation type="submission" date="2021-04" db="EMBL/GenBank/DDBJ databases">
        <title>Chitinophaga sp. nov., isolated from the rhizosphere soil.</title>
        <authorList>
            <person name="He S."/>
        </authorList>
    </citation>
    <scope>NUCLEOTIDE SEQUENCE [LARGE SCALE GENOMIC DNA]</scope>
    <source>
        <strain evidence="1 2">2R12</strain>
    </source>
</reference>
<name>A0ABS5JAM2_9BACT</name>
<proteinExistence type="predicted"/>
<keyword evidence="2" id="KW-1185">Reference proteome</keyword>
<evidence type="ECO:0000313" key="1">
    <source>
        <dbReference type="EMBL" id="MBS0031482.1"/>
    </source>
</evidence>
<protein>
    <recommendedName>
        <fullName evidence="3">Tetratricopeptide repeat-containing protein</fullName>
    </recommendedName>
</protein>
<dbReference type="EMBL" id="JAGTXB010000022">
    <property type="protein sequence ID" value="MBS0031482.1"/>
    <property type="molecule type" value="Genomic_DNA"/>
</dbReference>
<sequence>MTANRIIAHVFLQPSLHQVDEAVMERLVADHPYFSAARLLLAKKVYQQTGDLQSAAVKKALLYSNHQHYACLAITAVQQLQEVETRVAEVIPEDSLPEEPIAAADITESLVDEIDAATVLPEVEDRIPTVIPEDALPEDETRETATETNEPTAYITDQISAETMAAVAFEAVVAELSAEKAAAEIFENAPPLSFADFEPGPVIKAPTADMPLPPVVPAPAESIMAANDSGDSEDGEANAGPIKIFPLGINLEVEETELIFQPLYTDDYFAYKRLKNPEEADDLNEQGAAEMKSFTSWLRQMKDNFVGKTSKDWYHQQLHKIYEEDDEPEVSETVEKMAMDSIVFNNDIVSETLAEIWVRQHQYANAIKIYQKLSLLNPDKNAYFAQKILELKSQTEKK</sequence>
<gene>
    <name evidence="1" type="ORF">KE626_29400</name>
</gene>
<dbReference type="RefSeq" id="WP_211976642.1">
    <property type="nucleotide sequence ID" value="NZ_CBFHAM010000022.1"/>
</dbReference>